<dbReference type="InterPro" id="IPR011032">
    <property type="entry name" value="GroES-like_sf"/>
</dbReference>
<dbReference type="NCBIfam" id="TIGR02822">
    <property type="entry name" value="adh_fam_2"/>
    <property type="match status" value="1"/>
</dbReference>
<dbReference type="AlphaFoldDB" id="A0A7C2C3I5"/>
<dbReference type="EMBL" id="DSKL01000409">
    <property type="protein sequence ID" value="HEH83355.1"/>
    <property type="molecule type" value="Genomic_DNA"/>
</dbReference>
<keyword evidence="3" id="KW-0479">Metal-binding</keyword>
<dbReference type="InterPro" id="IPR036291">
    <property type="entry name" value="NAD(P)-bd_dom_sf"/>
</dbReference>
<evidence type="ECO:0000259" key="6">
    <source>
        <dbReference type="Pfam" id="PF08240"/>
    </source>
</evidence>
<evidence type="ECO:0000256" key="3">
    <source>
        <dbReference type="ARBA" id="ARBA00022723"/>
    </source>
</evidence>
<dbReference type="InterPro" id="IPR014187">
    <property type="entry name" value="ADH_Zn_typ-2"/>
</dbReference>
<proteinExistence type="inferred from homology"/>
<reference evidence="7" key="1">
    <citation type="journal article" date="2020" name="mSystems">
        <title>Genome- and Community-Level Interaction Insights into Carbon Utilization and Element Cycling Functions of Hydrothermarchaeota in Hydrothermal Sediment.</title>
        <authorList>
            <person name="Zhou Z."/>
            <person name="Liu Y."/>
            <person name="Xu W."/>
            <person name="Pan J."/>
            <person name="Luo Z.H."/>
            <person name="Li M."/>
        </authorList>
    </citation>
    <scope>NUCLEOTIDE SEQUENCE [LARGE SCALE GENOMIC DNA]</scope>
    <source>
        <strain evidence="7">SpSt-246</strain>
    </source>
</reference>
<dbReference type="Gene3D" id="3.90.180.10">
    <property type="entry name" value="Medium-chain alcohol dehydrogenases, catalytic domain"/>
    <property type="match status" value="1"/>
</dbReference>
<dbReference type="PANTHER" id="PTHR42940">
    <property type="entry name" value="ALCOHOL DEHYDROGENASE 1-RELATED"/>
    <property type="match status" value="1"/>
</dbReference>
<name>A0A7C2C3I5_9DEIN</name>
<dbReference type="Gene3D" id="3.40.50.720">
    <property type="entry name" value="NAD(P)-binding Rossmann-like Domain"/>
    <property type="match status" value="1"/>
</dbReference>
<keyword evidence="4" id="KW-0862">Zinc</keyword>
<evidence type="ECO:0000313" key="7">
    <source>
        <dbReference type="EMBL" id="HEH83355.1"/>
    </source>
</evidence>
<dbReference type="GO" id="GO:0005737">
    <property type="term" value="C:cytoplasm"/>
    <property type="evidence" value="ECO:0007669"/>
    <property type="project" value="TreeGrafter"/>
</dbReference>
<dbReference type="GO" id="GO:0046872">
    <property type="term" value="F:metal ion binding"/>
    <property type="evidence" value="ECO:0007669"/>
    <property type="project" value="UniProtKB-KW"/>
</dbReference>
<evidence type="ECO:0000256" key="5">
    <source>
        <dbReference type="ARBA" id="ARBA00023002"/>
    </source>
</evidence>
<comment type="cofactor">
    <cofactor evidence="1">
        <name>Zn(2+)</name>
        <dbReference type="ChEBI" id="CHEBI:29105"/>
    </cofactor>
</comment>
<dbReference type="InterPro" id="IPR013154">
    <property type="entry name" value="ADH-like_N"/>
</dbReference>
<dbReference type="SUPFAM" id="SSF51735">
    <property type="entry name" value="NAD(P)-binding Rossmann-fold domains"/>
    <property type="match status" value="1"/>
</dbReference>
<organism evidence="7">
    <name type="scientific">Thermus islandicus</name>
    <dbReference type="NCBI Taxonomy" id="540988"/>
    <lineage>
        <taxon>Bacteria</taxon>
        <taxon>Thermotogati</taxon>
        <taxon>Deinococcota</taxon>
        <taxon>Deinococci</taxon>
        <taxon>Thermales</taxon>
        <taxon>Thermaceae</taxon>
        <taxon>Thermus</taxon>
    </lineage>
</organism>
<keyword evidence="5 7" id="KW-0560">Oxidoreductase</keyword>
<comment type="caution">
    <text evidence="7">The sequence shown here is derived from an EMBL/GenBank/DDBJ whole genome shotgun (WGS) entry which is preliminary data.</text>
</comment>
<evidence type="ECO:0000256" key="1">
    <source>
        <dbReference type="ARBA" id="ARBA00001947"/>
    </source>
</evidence>
<sequence length="327" mass="35093">MRSMVLKEVGRPLALEDRPRPAPGPGEVLLRVEACGVCRTDQHIADGELPPPRLPLVLGHQIVGRVAALGEGVEGIPLGARFGVGWLGGTCGRCKYCRRGQENLCREAAFTGYHRDGGFAEYAVVRAAYAYPLPEAASPESLAPWLCAGLIGYRAYRLVRDREVLGFYGFGAAAHLLLQVARHEGKRVYAFVRPGDEAAKAFALALGAAWAGDSTEPPPEPLEGAILFAPVGALVPKALSDLEPGGVAVLAGIHMSPIPEMPYRLLWEERVLRSVANLTREDARAFLALAPKVPVRAEVEALPLEEAERALEALRRGRARGALVLVP</sequence>
<evidence type="ECO:0000256" key="4">
    <source>
        <dbReference type="ARBA" id="ARBA00022833"/>
    </source>
</evidence>
<gene>
    <name evidence="7" type="ORF">ENP73_10515</name>
</gene>
<dbReference type="Pfam" id="PF08240">
    <property type="entry name" value="ADH_N"/>
    <property type="match status" value="1"/>
</dbReference>
<protein>
    <submittedName>
        <fullName evidence="7">Zinc-binding alcohol dehydrogenase family protein</fullName>
        <ecNumber evidence="7">1.-.-.-</ecNumber>
    </submittedName>
</protein>
<accession>A0A7C2C3I5</accession>
<feature type="domain" description="Alcohol dehydrogenase-like N-terminal" evidence="6">
    <location>
        <begin position="24"/>
        <end position="135"/>
    </location>
</feature>
<dbReference type="GO" id="GO:0004022">
    <property type="term" value="F:alcohol dehydrogenase (NAD+) activity"/>
    <property type="evidence" value="ECO:0007669"/>
    <property type="project" value="TreeGrafter"/>
</dbReference>
<dbReference type="SUPFAM" id="SSF50129">
    <property type="entry name" value="GroES-like"/>
    <property type="match status" value="1"/>
</dbReference>
<evidence type="ECO:0000256" key="2">
    <source>
        <dbReference type="ARBA" id="ARBA00008072"/>
    </source>
</evidence>
<dbReference type="PANTHER" id="PTHR42940:SF8">
    <property type="entry name" value="VACUOLAR PROTEIN SORTING-ASSOCIATED PROTEIN 11"/>
    <property type="match status" value="1"/>
</dbReference>
<dbReference type="EC" id="1.-.-.-" evidence="7"/>
<comment type="similarity">
    <text evidence="2">Belongs to the zinc-containing alcohol dehydrogenase family.</text>
</comment>